<keyword evidence="5" id="KW-0520">NAD</keyword>
<organism evidence="9 10">
    <name type="scientific">Kribbella solani</name>
    <dbReference type="NCBI Taxonomy" id="236067"/>
    <lineage>
        <taxon>Bacteria</taxon>
        <taxon>Bacillati</taxon>
        <taxon>Actinomycetota</taxon>
        <taxon>Actinomycetes</taxon>
        <taxon>Propionibacteriales</taxon>
        <taxon>Kribbellaceae</taxon>
        <taxon>Kribbella</taxon>
    </lineage>
</organism>
<keyword evidence="4" id="KW-0630">Potassium</keyword>
<dbReference type="RefSeq" id="WP_184832925.1">
    <property type="nucleotide sequence ID" value="NZ_BAAAVN010000004.1"/>
</dbReference>
<keyword evidence="6" id="KW-0406">Ion transport</keyword>
<reference evidence="9 10" key="1">
    <citation type="submission" date="2020-08" db="EMBL/GenBank/DDBJ databases">
        <title>Sequencing the genomes of 1000 actinobacteria strains.</title>
        <authorList>
            <person name="Klenk H.-P."/>
        </authorList>
    </citation>
    <scope>NUCLEOTIDE SEQUENCE [LARGE SCALE GENOMIC DNA]</scope>
    <source>
        <strain evidence="9 10">DSM 17294</strain>
    </source>
</reference>
<gene>
    <name evidence="9" type="ORF">HDA44_001844</name>
</gene>
<evidence type="ECO:0000256" key="4">
    <source>
        <dbReference type="ARBA" id="ARBA00022958"/>
    </source>
</evidence>
<feature type="domain" description="RCK N-terminal" evidence="7">
    <location>
        <begin position="1"/>
        <end position="117"/>
    </location>
</feature>
<dbReference type="SUPFAM" id="SSF51735">
    <property type="entry name" value="NAD(P)-binding Rossmann-fold domains"/>
    <property type="match status" value="1"/>
</dbReference>
<dbReference type="PROSITE" id="PS51201">
    <property type="entry name" value="RCK_N"/>
    <property type="match status" value="1"/>
</dbReference>
<dbReference type="PANTHER" id="PTHR43833:SF5">
    <property type="entry name" value="TRK SYSTEM POTASSIUM UPTAKE PROTEIN TRKA"/>
    <property type="match status" value="1"/>
</dbReference>
<dbReference type="InterPro" id="IPR050721">
    <property type="entry name" value="Trk_Ktr_HKT_K-transport"/>
</dbReference>
<accession>A0A841DIV8</accession>
<evidence type="ECO:0000256" key="5">
    <source>
        <dbReference type="ARBA" id="ARBA00023027"/>
    </source>
</evidence>
<dbReference type="InterPro" id="IPR036721">
    <property type="entry name" value="RCK_C_sf"/>
</dbReference>
<dbReference type="PROSITE" id="PS51202">
    <property type="entry name" value="RCK_C"/>
    <property type="match status" value="1"/>
</dbReference>
<dbReference type="InterPro" id="IPR006037">
    <property type="entry name" value="RCK_C"/>
</dbReference>
<dbReference type="InterPro" id="IPR003148">
    <property type="entry name" value="RCK_N"/>
</dbReference>
<evidence type="ECO:0000256" key="3">
    <source>
        <dbReference type="ARBA" id="ARBA00022538"/>
    </source>
</evidence>
<dbReference type="Pfam" id="PF02080">
    <property type="entry name" value="TrkA_C"/>
    <property type="match status" value="1"/>
</dbReference>
<evidence type="ECO:0000259" key="7">
    <source>
        <dbReference type="PROSITE" id="PS51201"/>
    </source>
</evidence>
<evidence type="ECO:0000313" key="10">
    <source>
        <dbReference type="Proteomes" id="UP000558997"/>
    </source>
</evidence>
<dbReference type="Gene3D" id="3.40.50.720">
    <property type="entry name" value="NAD(P)-binding Rossmann-like Domain"/>
    <property type="match status" value="1"/>
</dbReference>
<comment type="caution">
    <text evidence="9">The sequence shown here is derived from an EMBL/GenBank/DDBJ whole genome shotgun (WGS) entry which is preliminary data.</text>
</comment>
<keyword evidence="3" id="KW-0633">Potassium transport</keyword>
<dbReference type="SUPFAM" id="SSF116726">
    <property type="entry name" value="TrkA C-terminal domain-like"/>
    <property type="match status" value="1"/>
</dbReference>
<dbReference type="Gene3D" id="3.30.70.1450">
    <property type="entry name" value="Regulator of K+ conductance, C-terminal domain"/>
    <property type="match status" value="1"/>
</dbReference>
<dbReference type="PRINTS" id="PR00335">
    <property type="entry name" value="KUPTAKETRKA"/>
</dbReference>
<dbReference type="GO" id="GO:0005886">
    <property type="term" value="C:plasma membrane"/>
    <property type="evidence" value="ECO:0007669"/>
    <property type="project" value="InterPro"/>
</dbReference>
<dbReference type="AlphaFoldDB" id="A0A841DIV8"/>
<dbReference type="PANTHER" id="PTHR43833">
    <property type="entry name" value="POTASSIUM CHANNEL PROTEIN 2-RELATED-RELATED"/>
    <property type="match status" value="1"/>
</dbReference>
<evidence type="ECO:0000313" key="9">
    <source>
        <dbReference type="EMBL" id="MBB5978503.1"/>
    </source>
</evidence>
<feature type="domain" description="RCK C-terminal" evidence="8">
    <location>
        <begin position="137"/>
        <end position="219"/>
    </location>
</feature>
<evidence type="ECO:0000256" key="6">
    <source>
        <dbReference type="ARBA" id="ARBA00023065"/>
    </source>
</evidence>
<dbReference type="InterPro" id="IPR036291">
    <property type="entry name" value="NAD(P)-bd_dom_sf"/>
</dbReference>
<dbReference type="EMBL" id="JACHNF010000001">
    <property type="protein sequence ID" value="MBB5978503.1"/>
    <property type="molecule type" value="Genomic_DNA"/>
</dbReference>
<dbReference type="Proteomes" id="UP000558997">
    <property type="component" value="Unassembled WGS sequence"/>
</dbReference>
<evidence type="ECO:0000259" key="8">
    <source>
        <dbReference type="PROSITE" id="PS51202"/>
    </source>
</evidence>
<keyword evidence="2" id="KW-0813">Transport</keyword>
<dbReference type="InterPro" id="IPR006036">
    <property type="entry name" value="K_uptake_TrkA"/>
</dbReference>
<evidence type="ECO:0000256" key="2">
    <source>
        <dbReference type="ARBA" id="ARBA00022448"/>
    </source>
</evidence>
<protein>
    <recommendedName>
        <fullName evidence="1">Trk system potassium uptake protein TrkA</fullName>
    </recommendedName>
</protein>
<evidence type="ECO:0000256" key="1">
    <source>
        <dbReference type="ARBA" id="ARBA00017378"/>
    </source>
</evidence>
<sequence length="221" mass="23008">MKVLIAGGGRLGDQAAQLLTATSHQVTVIDQRRARLEELGDAPYRLVHGDACEPKILETAGALNADLLLAATGEDEDNLVIALLAKRQFGVGRTLARINDPGNAWLFDERWGVDVALPAEASLISLIEEATGATDTVGLIRLAAAGVSVIETHLDEDSAAVRTTPGGLSLPGGTVVGAVVRDGKPVVPGNDYRFAPGDTVLVVTTTATAADIRAAFQRPTQ</sequence>
<dbReference type="Pfam" id="PF02254">
    <property type="entry name" value="TrkA_N"/>
    <property type="match status" value="1"/>
</dbReference>
<name>A0A841DIV8_9ACTN</name>
<proteinExistence type="predicted"/>
<keyword evidence="10" id="KW-1185">Reference proteome</keyword>
<dbReference type="GO" id="GO:0015079">
    <property type="term" value="F:potassium ion transmembrane transporter activity"/>
    <property type="evidence" value="ECO:0007669"/>
    <property type="project" value="InterPro"/>
</dbReference>